<sequence length="47" mass="5300">MSPQETVAAAHAQLEEQARRAQEAAREAQEAAERAEWLRLVALAERR</sequence>
<proteinExistence type="predicted"/>
<evidence type="ECO:0000313" key="2">
    <source>
        <dbReference type="EMBL" id="UNM13793.1"/>
    </source>
</evidence>
<gene>
    <name evidence="2" type="ORF">J4032_22110</name>
</gene>
<feature type="coiled-coil region" evidence="1">
    <location>
        <begin position="4"/>
        <end position="38"/>
    </location>
</feature>
<reference evidence="2 3" key="1">
    <citation type="submission" date="2021-03" db="EMBL/GenBank/DDBJ databases">
        <title>Complete genome of Streptomyces formicae strain 1H-GS9 (DSM 100524).</title>
        <authorList>
            <person name="Atanasov K.E."/>
            <person name="Altabella T."/>
            <person name="Ferrer A."/>
        </authorList>
    </citation>
    <scope>NUCLEOTIDE SEQUENCE [LARGE SCALE GENOMIC DNA]</scope>
    <source>
        <strain evidence="2 3">1H-GS9</strain>
    </source>
</reference>
<evidence type="ECO:0000256" key="1">
    <source>
        <dbReference type="SAM" id="Coils"/>
    </source>
</evidence>
<dbReference type="RefSeq" id="WP_242332714.1">
    <property type="nucleotide sequence ID" value="NZ_CP071872.1"/>
</dbReference>
<evidence type="ECO:0000313" key="3">
    <source>
        <dbReference type="Proteomes" id="UP000828924"/>
    </source>
</evidence>
<dbReference type="Proteomes" id="UP000828924">
    <property type="component" value="Chromosome"/>
</dbReference>
<accession>A0ABY3WVI7</accession>
<protein>
    <submittedName>
        <fullName evidence="2">Uncharacterized protein</fullName>
    </submittedName>
</protein>
<organism evidence="2 3">
    <name type="scientific">Streptomyces formicae</name>
    <dbReference type="NCBI Taxonomy" id="1616117"/>
    <lineage>
        <taxon>Bacteria</taxon>
        <taxon>Bacillati</taxon>
        <taxon>Actinomycetota</taxon>
        <taxon>Actinomycetes</taxon>
        <taxon>Kitasatosporales</taxon>
        <taxon>Streptomycetaceae</taxon>
        <taxon>Streptomyces</taxon>
    </lineage>
</organism>
<name>A0ABY3WVI7_9ACTN</name>
<dbReference type="EMBL" id="CP071872">
    <property type="protein sequence ID" value="UNM13793.1"/>
    <property type="molecule type" value="Genomic_DNA"/>
</dbReference>
<keyword evidence="3" id="KW-1185">Reference proteome</keyword>
<keyword evidence="1" id="KW-0175">Coiled coil</keyword>